<feature type="transmembrane region" description="Helical" evidence="1">
    <location>
        <begin position="36"/>
        <end position="55"/>
    </location>
</feature>
<proteinExistence type="predicted"/>
<keyword evidence="1" id="KW-1133">Transmembrane helix</keyword>
<evidence type="ECO:0000313" key="3">
    <source>
        <dbReference type="Proteomes" id="UP000540412"/>
    </source>
</evidence>
<dbReference type="RefSeq" id="WP_246829615.1">
    <property type="nucleotide sequence ID" value="NZ_JACHIT010000002.1"/>
</dbReference>
<keyword evidence="1" id="KW-0812">Transmembrane</keyword>
<keyword evidence="3" id="KW-1185">Reference proteome</keyword>
<evidence type="ECO:0000313" key="2">
    <source>
        <dbReference type="EMBL" id="MBB5918105.1"/>
    </source>
</evidence>
<dbReference type="EMBL" id="JACHIT010000002">
    <property type="protein sequence ID" value="MBB5918105.1"/>
    <property type="molecule type" value="Genomic_DNA"/>
</dbReference>
<dbReference type="AlphaFoldDB" id="A0A7W9UMT3"/>
<comment type="caution">
    <text evidence="2">The sequence shown here is derived from an EMBL/GenBank/DDBJ whole genome shotgun (WGS) entry which is preliminary data.</text>
</comment>
<organism evidence="2 3">
    <name type="scientific">Nocardia transvalensis</name>
    <dbReference type="NCBI Taxonomy" id="37333"/>
    <lineage>
        <taxon>Bacteria</taxon>
        <taxon>Bacillati</taxon>
        <taxon>Actinomycetota</taxon>
        <taxon>Actinomycetes</taxon>
        <taxon>Mycobacteriales</taxon>
        <taxon>Nocardiaceae</taxon>
        <taxon>Nocardia</taxon>
    </lineage>
</organism>
<feature type="transmembrane region" description="Helical" evidence="1">
    <location>
        <begin position="12"/>
        <end position="30"/>
    </location>
</feature>
<evidence type="ECO:0008006" key="4">
    <source>
        <dbReference type="Google" id="ProtNLM"/>
    </source>
</evidence>
<dbReference type="InterPro" id="IPR021214">
    <property type="entry name" value="DUF2568"/>
</dbReference>
<dbReference type="Proteomes" id="UP000540412">
    <property type="component" value="Unassembled WGS sequence"/>
</dbReference>
<evidence type="ECO:0000256" key="1">
    <source>
        <dbReference type="SAM" id="Phobius"/>
    </source>
</evidence>
<name>A0A7W9UMT3_9NOCA</name>
<dbReference type="Pfam" id="PF10823">
    <property type="entry name" value="DUF2568"/>
    <property type="match status" value="1"/>
</dbReference>
<protein>
    <recommendedName>
        <fullName evidence="4">DUF2568 domain-containing protein</fullName>
    </recommendedName>
</protein>
<reference evidence="2 3" key="1">
    <citation type="submission" date="2020-08" db="EMBL/GenBank/DDBJ databases">
        <title>Sequencing the genomes of 1000 actinobacteria strains.</title>
        <authorList>
            <person name="Klenk H.-P."/>
        </authorList>
    </citation>
    <scope>NUCLEOTIDE SEQUENCE [LARGE SCALE GENOMIC DNA]</scope>
    <source>
        <strain evidence="2 3">DSM 43582</strain>
    </source>
</reference>
<keyword evidence="1" id="KW-0472">Membrane</keyword>
<accession>A0A7W9UMT3</accession>
<gene>
    <name evidence="2" type="ORF">BJY24_007017</name>
</gene>
<sequence length="127" mass="13466">MSLNPAMLAVRFLLELVAFVSFGIFGWQIADGPWRFVLVVLLPLLAAVLWGVFAVPGDRSRSGKAPVAVPGPLRLLVELAVLGGGALLLWAAGLGGWALASGLALLVYHALAYDRIAWLLGARRIPL</sequence>